<dbReference type="SMART" id="SM00220">
    <property type="entry name" value="S_TKc"/>
    <property type="match status" value="1"/>
</dbReference>
<organism evidence="2 3">
    <name type="scientific">Lentinula boryana</name>
    <dbReference type="NCBI Taxonomy" id="40481"/>
    <lineage>
        <taxon>Eukaryota</taxon>
        <taxon>Fungi</taxon>
        <taxon>Dikarya</taxon>
        <taxon>Basidiomycota</taxon>
        <taxon>Agaricomycotina</taxon>
        <taxon>Agaricomycetes</taxon>
        <taxon>Agaricomycetidae</taxon>
        <taxon>Agaricales</taxon>
        <taxon>Marasmiineae</taxon>
        <taxon>Omphalotaceae</taxon>
        <taxon>Lentinula</taxon>
    </lineage>
</organism>
<dbReference type="Proteomes" id="UP001163828">
    <property type="component" value="Unassembled WGS sequence"/>
</dbReference>
<dbReference type="PANTHER" id="PTHR44167:SF24">
    <property type="entry name" value="SERINE_THREONINE-PROTEIN KINASE CHK2"/>
    <property type="match status" value="1"/>
</dbReference>
<protein>
    <submittedName>
        <fullName evidence="2">Kinase-like domain-containing protein</fullName>
    </submittedName>
</protein>
<reference evidence="2" key="1">
    <citation type="submission" date="2022-08" db="EMBL/GenBank/DDBJ databases">
        <authorList>
            <consortium name="DOE Joint Genome Institute"/>
            <person name="Min B."/>
            <person name="Riley R."/>
            <person name="Sierra-Patev S."/>
            <person name="Naranjo-Ortiz M."/>
            <person name="Looney B."/>
            <person name="Konkel Z."/>
            <person name="Slot J.C."/>
            <person name="Sakamoto Y."/>
            <person name="Steenwyk J.L."/>
            <person name="Rokas A."/>
            <person name="Carro J."/>
            <person name="Camarero S."/>
            <person name="Ferreira P."/>
            <person name="Molpeceres G."/>
            <person name="Ruiz-Duenas F.J."/>
            <person name="Serrano A."/>
            <person name="Henrissat B."/>
            <person name="Drula E."/>
            <person name="Hughes K.W."/>
            <person name="Mata J.L."/>
            <person name="Ishikawa N.K."/>
            <person name="Vargas-Isla R."/>
            <person name="Ushijima S."/>
            <person name="Smith C.A."/>
            <person name="Ahrendt S."/>
            <person name="Andreopoulos W."/>
            <person name="He G."/>
            <person name="Labutti K."/>
            <person name="Lipzen A."/>
            <person name="Ng V."/>
            <person name="Sandor L."/>
            <person name="Barry K."/>
            <person name="Martinez A.T."/>
            <person name="Xiao Y."/>
            <person name="Gibbons J.G."/>
            <person name="Terashima K."/>
            <person name="Hibbett D.S."/>
            <person name="Grigoriev I.V."/>
        </authorList>
    </citation>
    <scope>NUCLEOTIDE SEQUENCE</scope>
    <source>
        <strain evidence="2">TFB10827</strain>
    </source>
</reference>
<dbReference type="InterPro" id="IPR011009">
    <property type="entry name" value="Kinase-like_dom_sf"/>
</dbReference>
<evidence type="ECO:0000313" key="2">
    <source>
        <dbReference type="EMBL" id="KAJ3996370.1"/>
    </source>
</evidence>
<dbReference type="InterPro" id="IPR000719">
    <property type="entry name" value="Prot_kinase_dom"/>
</dbReference>
<feature type="non-terminal residue" evidence="2">
    <location>
        <position position="363"/>
    </location>
</feature>
<gene>
    <name evidence="2" type="ORF">F5050DRAFT_1819301</name>
</gene>
<dbReference type="SUPFAM" id="SSF56112">
    <property type="entry name" value="Protein kinase-like (PK-like)"/>
    <property type="match status" value="1"/>
</dbReference>
<feature type="domain" description="Protein kinase" evidence="1">
    <location>
        <begin position="61"/>
        <end position="362"/>
    </location>
</feature>
<sequence>MVNNYSHFEEVIGPLRQGSRRSNIYTLDTSEEWWVGHFKYLRERGYMMRPRYRPGWKPSYDQDLRGIYKGMFAEDSQIMIHSAIMDALRISDSLVVAMKHVKISTSEDQIATLFSNDAHNLNPHNHCVRIIEILPVPEGNEKILVMAWMHEIMDPRFRTVGEAVQFLKEMVKGLQYMHQNNVAHRDCSMNNMAMEANAMYTRQYHPICPKKRYNWSARALHHSRTRCPPRYYLIDFGQSRMYDPSQPCGTEYALRSGGYTPPEGLADTPCDPFATDVFLLGNLMRTTFLDVEPGISGFEFLRPLVKDMVVDDPSKQPTMDEVAPQFLDIIDKVPWWKLRARAMKKDKFLLVKLFRAVYHVFWT</sequence>
<dbReference type="EMBL" id="MU790616">
    <property type="protein sequence ID" value="KAJ3996370.1"/>
    <property type="molecule type" value="Genomic_DNA"/>
</dbReference>
<proteinExistence type="predicted"/>
<keyword evidence="3" id="KW-1185">Reference proteome</keyword>
<dbReference type="PANTHER" id="PTHR44167">
    <property type="entry name" value="OVARIAN-SPECIFIC SERINE/THREONINE-PROTEIN KINASE LOK-RELATED"/>
    <property type="match status" value="1"/>
</dbReference>
<evidence type="ECO:0000259" key="1">
    <source>
        <dbReference type="PROSITE" id="PS50011"/>
    </source>
</evidence>
<dbReference type="Gene3D" id="1.10.510.10">
    <property type="entry name" value="Transferase(Phosphotransferase) domain 1"/>
    <property type="match status" value="1"/>
</dbReference>
<dbReference type="PROSITE" id="PS50011">
    <property type="entry name" value="PROTEIN_KINASE_DOM"/>
    <property type="match status" value="1"/>
</dbReference>
<evidence type="ECO:0000313" key="3">
    <source>
        <dbReference type="Proteomes" id="UP001163828"/>
    </source>
</evidence>
<dbReference type="Pfam" id="PF00069">
    <property type="entry name" value="Pkinase"/>
    <property type="match status" value="1"/>
</dbReference>
<name>A0ABQ8QD44_9AGAR</name>
<accession>A0ABQ8QD44</accession>
<comment type="caution">
    <text evidence="2">The sequence shown here is derived from an EMBL/GenBank/DDBJ whole genome shotgun (WGS) entry which is preliminary data.</text>
</comment>